<accession>A0A6T7STM8</accession>
<dbReference type="AlphaFoldDB" id="A0A6T7STM8"/>
<evidence type="ECO:0000313" key="2">
    <source>
        <dbReference type="EMBL" id="CAD8501296.1"/>
    </source>
</evidence>
<feature type="transmembrane region" description="Helical" evidence="1">
    <location>
        <begin position="274"/>
        <end position="294"/>
    </location>
</feature>
<protein>
    <submittedName>
        <fullName evidence="2">Uncharacterized protein</fullName>
    </submittedName>
</protein>
<organism evidence="2">
    <name type="scientific">Hanusia phi</name>
    <dbReference type="NCBI Taxonomy" id="3032"/>
    <lineage>
        <taxon>Eukaryota</taxon>
        <taxon>Cryptophyceae</taxon>
        <taxon>Pyrenomonadales</taxon>
        <taxon>Geminigeraceae</taxon>
        <taxon>Hanusia</taxon>
    </lineage>
</organism>
<name>A0A6T7STM8_9CRYP</name>
<evidence type="ECO:0000313" key="3">
    <source>
        <dbReference type="EMBL" id="CAD8501298.1"/>
    </source>
</evidence>
<feature type="transmembrane region" description="Helical" evidence="1">
    <location>
        <begin position="48"/>
        <end position="68"/>
    </location>
</feature>
<keyword evidence="1" id="KW-0472">Membrane</keyword>
<proteinExistence type="predicted"/>
<dbReference type="EMBL" id="HBEO01029230">
    <property type="protein sequence ID" value="CAD8501296.1"/>
    <property type="molecule type" value="Transcribed_RNA"/>
</dbReference>
<reference evidence="2" key="1">
    <citation type="submission" date="2021-01" db="EMBL/GenBank/DDBJ databases">
        <authorList>
            <person name="Corre E."/>
            <person name="Pelletier E."/>
            <person name="Niang G."/>
            <person name="Scheremetjew M."/>
            <person name="Finn R."/>
            <person name="Kale V."/>
            <person name="Holt S."/>
            <person name="Cochrane G."/>
            <person name="Meng A."/>
            <person name="Brown T."/>
            <person name="Cohen L."/>
        </authorList>
    </citation>
    <scope>NUCLEOTIDE SEQUENCE</scope>
    <source>
        <strain evidence="2">CCMP325</strain>
    </source>
</reference>
<sequence length="297" mass="32713">MAVQILPYMRRVGELCDSLAPHAAKGMQMMDAAWTRLQPYKPKEWGPALFGLILVFFGGTFLSTVAAAEAVRMIGFKNVMVHVNKLWENYKAGSSAAKKDLDEKESKEKNSAFEVYLIMMKAVDPNEVIEAMAGLYQILLAVIATLRLKFAAAVTLGCSIGDMFHESIHVHARPLLEKTVSPEYHKWIDPAIKYSSQAVGVLLAWILQRVMSAIHCSLRGAFLFVASSQEALVKLGYLSSPVLKKESTLFSGVVMSLALVGFLSQASYGFGLPFPLNILFLPVYVLEFVITQMIGSV</sequence>
<keyword evidence="1" id="KW-1133">Transmembrane helix</keyword>
<gene>
    <name evidence="2" type="ORF">HPHI1048_LOCUS19814</name>
    <name evidence="3" type="ORF">HPHI1048_LOCUS19815</name>
</gene>
<dbReference type="EMBL" id="HBEO01029231">
    <property type="protein sequence ID" value="CAD8501298.1"/>
    <property type="molecule type" value="Transcribed_RNA"/>
</dbReference>
<keyword evidence="1" id="KW-0812">Transmembrane</keyword>
<evidence type="ECO:0000256" key="1">
    <source>
        <dbReference type="SAM" id="Phobius"/>
    </source>
</evidence>